<feature type="region of interest" description="Disordered" evidence="4">
    <location>
        <begin position="115"/>
        <end position="166"/>
    </location>
</feature>
<dbReference type="PANTHER" id="PTHR10302:SF27">
    <property type="entry name" value="SINGLE-STRANDED DNA-BINDING PROTEIN"/>
    <property type="match status" value="1"/>
</dbReference>
<comment type="subunit">
    <text evidence="2">Homotetramer.</text>
</comment>
<feature type="region of interest" description="Disordered" evidence="4">
    <location>
        <begin position="1"/>
        <end position="21"/>
    </location>
</feature>
<dbReference type="PANTHER" id="PTHR10302">
    <property type="entry name" value="SINGLE-STRANDED DNA-BINDING PROTEIN"/>
    <property type="match status" value="1"/>
</dbReference>
<dbReference type="SUPFAM" id="SSF50249">
    <property type="entry name" value="Nucleic acid-binding proteins"/>
    <property type="match status" value="1"/>
</dbReference>
<evidence type="ECO:0000313" key="6">
    <source>
        <dbReference type="Proteomes" id="UP000460157"/>
    </source>
</evidence>
<comment type="caution">
    <text evidence="2">Lacks conserved residue(s) required for the propagation of feature annotation.</text>
</comment>
<dbReference type="Gene3D" id="2.40.50.140">
    <property type="entry name" value="Nucleic acid-binding proteins"/>
    <property type="match status" value="1"/>
</dbReference>
<evidence type="ECO:0000256" key="2">
    <source>
        <dbReference type="HAMAP-Rule" id="MF_00984"/>
    </source>
</evidence>
<proteinExistence type="inferred from homology"/>
<comment type="caution">
    <text evidence="5">The sequence shown here is derived from an EMBL/GenBank/DDBJ whole genome shotgun (WGS) entry which is preliminary data.</text>
</comment>
<dbReference type="InterPro" id="IPR012340">
    <property type="entry name" value="NA-bd_OB-fold"/>
</dbReference>
<accession>A0A7K1UM81</accession>
<dbReference type="GO" id="GO:0009295">
    <property type="term" value="C:nucleoid"/>
    <property type="evidence" value="ECO:0007669"/>
    <property type="project" value="TreeGrafter"/>
</dbReference>
<evidence type="ECO:0000313" key="5">
    <source>
        <dbReference type="EMBL" id="MVT27544.1"/>
    </source>
</evidence>
<dbReference type="InterPro" id="IPR000424">
    <property type="entry name" value="Primosome_PriB/ssb"/>
</dbReference>
<keyword evidence="1 2" id="KW-0238">DNA-binding</keyword>
<dbReference type="Pfam" id="PF00436">
    <property type="entry name" value="SSB"/>
    <property type="match status" value="1"/>
</dbReference>
<dbReference type="GO" id="GO:0006260">
    <property type="term" value="P:DNA replication"/>
    <property type="evidence" value="ECO:0007669"/>
    <property type="project" value="InterPro"/>
</dbReference>
<protein>
    <recommendedName>
        <fullName evidence="2 3">Single-stranded DNA-binding protein</fullName>
        <shortName evidence="2">SSB</shortName>
    </recommendedName>
</protein>
<dbReference type="HAMAP" id="MF_00984">
    <property type="entry name" value="SSB"/>
    <property type="match status" value="1"/>
</dbReference>
<dbReference type="AlphaFoldDB" id="A0A7K1UM81"/>
<dbReference type="PIRSF" id="PIRSF002070">
    <property type="entry name" value="SSB"/>
    <property type="match status" value="1"/>
</dbReference>
<dbReference type="EMBL" id="WRPM01000101">
    <property type="protein sequence ID" value="MVT27544.1"/>
    <property type="molecule type" value="Genomic_DNA"/>
</dbReference>
<evidence type="ECO:0000256" key="3">
    <source>
        <dbReference type="PIRNR" id="PIRNR002070"/>
    </source>
</evidence>
<keyword evidence="6" id="KW-1185">Reference proteome</keyword>
<dbReference type="InterPro" id="IPR011344">
    <property type="entry name" value="ssDNA-bd"/>
</dbReference>
<organism evidence="5 6">
    <name type="scientific">Nesterenkonia alkaliphila</name>
    <dbReference type="NCBI Taxonomy" id="1463631"/>
    <lineage>
        <taxon>Bacteria</taxon>
        <taxon>Bacillati</taxon>
        <taxon>Actinomycetota</taxon>
        <taxon>Actinomycetes</taxon>
        <taxon>Micrococcales</taxon>
        <taxon>Micrococcaceae</taxon>
        <taxon>Nesterenkonia</taxon>
    </lineage>
</organism>
<sequence length="166" mass="17636">MSESITVRGHAGNKPEIRMTNSGTEVATFRVASTPRWRNSTTGEWASGETNWYSVAAFGAFANNVAESISKGDPVVVVGRPKIRSWEGKEGSTGTEVEINAQTVGHDLKYGRSSFAKVNREGPSAEPAQHEGEPVDADTGEISPPVQDQSAAPPWSKEPALAQQGA</sequence>
<dbReference type="GO" id="GO:0003697">
    <property type="term" value="F:single-stranded DNA binding"/>
    <property type="evidence" value="ECO:0007669"/>
    <property type="project" value="UniProtKB-UniRule"/>
</dbReference>
<dbReference type="CDD" id="cd04496">
    <property type="entry name" value="SSB_OBF"/>
    <property type="match status" value="1"/>
</dbReference>
<dbReference type="RefSeq" id="WP_157325572.1">
    <property type="nucleotide sequence ID" value="NZ_BMFX01000003.1"/>
</dbReference>
<name>A0A7K1UM81_9MICC</name>
<dbReference type="OrthoDB" id="4427276at2"/>
<evidence type="ECO:0000256" key="1">
    <source>
        <dbReference type="ARBA" id="ARBA00023125"/>
    </source>
</evidence>
<evidence type="ECO:0000256" key="4">
    <source>
        <dbReference type="SAM" id="MobiDB-lite"/>
    </source>
</evidence>
<dbReference type="PROSITE" id="PS50935">
    <property type="entry name" value="SSB"/>
    <property type="match status" value="1"/>
</dbReference>
<gene>
    <name evidence="5" type="primary">ssb</name>
    <name evidence="5" type="ORF">GNZ21_14490</name>
</gene>
<dbReference type="Proteomes" id="UP000460157">
    <property type="component" value="Unassembled WGS sequence"/>
</dbReference>
<reference evidence="5 6" key="1">
    <citation type="submission" date="2019-12" db="EMBL/GenBank/DDBJ databases">
        <title>Nesterenkonia muleiensis sp. nov., a novel actinobacterium isolated from sap of Populus euphratica.</title>
        <authorList>
            <person name="Wang R."/>
        </authorList>
    </citation>
    <scope>NUCLEOTIDE SEQUENCE [LARGE SCALE GENOMIC DNA]</scope>
    <source>
        <strain evidence="5 6">F10</strain>
    </source>
</reference>
<dbReference type="NCBIfam" id="TIGR00621">
    <property type="entry name" value="ssb"/>
    <property type="match status" value="1"/>
</dbReference>